<evidence type="ECO:0000256" key="2">
    <source>
        <dbReference type="ARBA" id="ARBA00023002"/>
    </source>
</evidence>
<evidence type="ECO:0000256" key="1">
    <source>
        <dbReference type="ARBA" id="ARBA00022723"/>
    </source>
</evidence>
<dbReference type="EMBL" id="CABM01000033">
    <property type="protein sequence ID" value="CBH96838.1"/>
    <property type="molecule type" value="Genomic_DNA"/>
</dbReference>
<evidence type="ECO:0000259" key="6">
    <source>
        <dbReference type="Pfam" id="PF07732"/>
    </source>
</evidence>
<feature type="region of interest" description="Disordered" evidence="3">
    <location>
        <begin position="1"/>
        <end position="25"/>
    </location>
</feature>
<dbReference type="CDD" id="cd13890">
    <property type="entry name" value="CuRO_3_CueO_FtsP"/>
    <property type="match status" value="1"/>
</dbReference>
<dbReference type="CDD" id="cd13867">
    <property type="entry name" value="CuRO_2_CueO_FtsP"/>
    <property type="match status" value="1"/>
</dbReference>
<name>E6PPI5_9ZZZZ</name>
<keyword evidence="1" id="KW-0479">Metal-binding</keyword>
<feature type="domain" description="Plastocyanin-like" evidence="4">
    <location>
        <begin position="267"/>
        <end position="345"/>
    </location>
</feature>
<dbReference type="PANTHER" id="PTHR48267">
    <property type="entry name" value="CUPREDOXIN SUPERFAMILY PROTEIN"/>
    <property type="match status" value="1"/>
</dbReference>
<feature type="domain" description="Plastocyanin-like" evidence="5">
    <location>
        <begin position="465"/>
        <end position="570"/>
    </location>
</feature>
<dbReference type="SUPFAM" id="SSF49503">
    <property type="entry name" value="Cupredoxins"/>
    <property type="match status" value="3"/>
</dbReference>
<accession>E6PPI5</accession>
<dbReference type="InterPro" id="IPR001117">
    <property type="entry name" value="Cu-oxidase_2nd"/>
</dbReference>
<sequence>MPNDSQQDADLSLQPDLASSPETRTLTRRQVLGAVAAGGALWAARHARGQGMAGPHMGMMGGGMAGMSGMGAQPMAKPQPAPFNRPLPIPPQLQGQLEADGSLAYALRMAPGRTALLAGVQTPTWGYNGAYLGPALRVPQGKPVRIALRNDLDQATTTHWHGAHVPGRMDGGPQSLIAPGQSLDDTFTLNQPGATLWYHPHPDGRTGAHVYAGLAGLLLLDDGVDKSLGLPHTWGVDDIPVVLQDRRVAADGTLLYMTSMMDRMGMKGDRFLVNGCEQPYAQVPAQWVRLRVLNGSNARVYNLAFADDRGFQVIAGDAGLLAHPVEMRSLLLAPGERAEVLLDLRRLQGKTLILRSNSGTVVPGLSSMPMDADAFDRQGFDLLQLRVMAPNARPGRLPARLASIPVLRADAPLRRFSLQGMSAMMAGGGMAGMMGGMMGRQTGSENTGPGGMSLGVGMQHLFSINHQFMNMAVINQRVRLGSTEIWEVSNDAAMAHPFHVHGTSFQILSRDGMAPPEHERGWKDVVFVLRDQTVRLIARFDQPAGQDHPFMYHCHILEHEDNGMMGQLTVA</sequence>
<dbReference type="PROSITE" id="PS00080">
    <property type="entry name" value="MULTICOPPER_OXIDASE2"/>
    <property type="match status" value="1"/>
</dbReference>
<reference evidence="7" key="1">
    <citation type="submission" date="2009-10" db="EMBL/GenBank/DDBJ databases">
        <title>Diversity of trophic interactions inside an arsenic-rich microbial ecosystem.</title>
        <authorList>
            <person name="Bertin P.N."/>
            <person name="Heinrich-Salmeron A."/>
            <person name="Pelletier E."/>
            <person name="Goulhen-Chollet F."/>
            <person name="Arsene-Ploetze F."/>
            <person name="Gallien S."/>
            <person name="Calteau A."/>
            <person name="Vallenet D."/>
            <person name="Casiot C."/>
            <person name="Chane-Woon-Ming B."/>
            <person name="Giloteaux L."/>
            <person name="Barakat M."/>
            <person name="Bonnefoy V."/>
            <person name="Bruneel O."/>
            <person name="Chandler M."/>
            <person name="Cleiss J."/>
            <person name="Duran R."/>
            <person name="Elbaz-Poulichet F."/>
            <person name="Fonknechten N."/>
            <person name="Lauga B."/>
            <person name="Mornico D."/>
            <person name="Ortet P."/>
            <person name="Schaeffer C."/>
            <person name="Siguier P."/>
            <person name="Alexander Thil Smith A."/>
            <person name="Van Dorsselaer A."/>
            <person name="Weissenbach J."/>
            <person name="Medigue C."/>
            <person name="Le Paslier D."/>
        </authorList>
    </citation>
    <scope>NUCLEOTIDE SEQUENCE</scope>
</reference>
<evidence type="ECO:0000259" key="4">
    <source>
        <dbReference type="Pfam" id="PF00394"/>
    </source>
</evidence>
<keyword evidence="2" id="KW-0560">Oxidoreductase</keyword>
<protein>
    <submittedName>
        <fullName evidence="7">Putative multicopper oxidase</fullName>
    </submittedName>
</protein>
<dbReference type="InterPro" id="IPR011707">
    <property type="entry name" value="Cu-oxidase-like_N"/>
</dbReference>
<feature type="domain" description="Plastocyanin-like" evidence="6">
    <location>
        <begin position="114"/>
        <end position="222"/>
    </location>
</feature>
<dbReference type="InterPro" id="IPR011706">
    <property type="entry name" value="Cu-oxidase_C"/>
</dbReference>
<dbReference type="AlphaFoldDB" id="E6PPI5"/>
<dbReference type="GO" id="GO:0005507">
    <property type="term" value="F:copper ion binding"/>
    <property type="evidence" value="ECO:0007669"/>
    <property type="project" value="InterPro"/>
</dbReference>
<gene>
    <name evidence="7" type="ORF">CARN2_2556</name>
</gene>
<dbReference type="GO" id="GO:0016491">
    <property type="term" value="F:oxidoreductase activity"/>
    <property type="evidence" value="ECO:0007669"/>
    <property type="project" value="UniProtKB-KW"/>
</dbReference>
<dbReference type="Pfam" id="PF07731">
    <property type="entry name" value="Cu-oxidase_2"/>
    <property type="match status" value="1"/>
</dbReference>
<dbReference type="InterPro" id="IPR045087">
    <property type="entry name" value="Cu-oxidase_fam"/>
</dbReference>
<organism evidence="7">
    <name type="scientific">mine drainage metagenome</name>
    <dbReference type="NCBI Taxonomy" id="410659"/>
    <lineage>
        <taxon>unclassified sequences</taxon>
        <taxon>metagenomes</taxon>
        <taxon>ecological metagenomes</taxon>
    </lineage>
</organism>
<dbReference type="InterPro" id="IPR002355">
    <property type="entry name" value="Cu_oxidase_Cu_BS"/>
</dbReference>
<evidence type="ECO:0000259" key="5">
    <source>
        <dbReference type="Pfam" id="PF07731"/>
    </source>
</evidence>
<comment type="caution">
    <text evidence="7">The sequence shown here is derived from an EMBL/GenBank/DDBJ whole genome shotgun (WGS) entry which is preliminary data.</text>
</comment>
<dbReference type="PANTHER" id="PTHR48267:SF1">
    <property type="entry name" value="BILIRUBIN OXIDASE"/>
    <property type="match status" value="1"/>
</dbReference>
<evidence type="ECO:0000313" key="7">
    <source>
        <dbReference type="EMBL" id="CBH96838.1"/>
    </source>
</evidence>
<dbReference type="Gene3D" id="2.60.40.420">
    <property type="entry name" value="Cupredoxins - blue copper proteins"/>
    <property type="match status" value="3"/>
</dbReference>
<proteinExistence type="predicted"/>
<dbReference type="Pfam" id="PF00394">
    <property type="entry name" value="Cu-oxidase"/>
    <property type="match status" value="1"/>
</dbReference>
<dbReference type="InterPro" id="IPR008972">
    <property type="entry name" value="Cupredoxin"/>
</dbReference>
<evidence type="ECO:0000256" key="3">
    <source>
        <dbReference type="SAM" id="MobiDB-lite"/>
    </source>
</evidence>
<dbReference type="Pfam" id="PF07732">
    <property type="entry name" value="Cu-oxidase_3"/>
    <property type="match status" value="1"/>
</dbReference>